<dbReference type="PANTHER" id="PTHR33101">
    <property type="entry name" value="ROP GUANINE NUCLEOTIDE EXCHANGE FACTOR 1"/>
    <property type="match status" value="1"/>
</dbReference>
<accession>A0A452Z8T1</accession>
<evidence type="ECO:0000256" key="1">
    <source>
        <dbReference type="ARBA" id="ARBA00022658"/>
    </source>
</evidence>
<evidence type="ECO:0000256" key="2">
    <source>
        <dbReference type="PROSITE-ProRule" id="PRU00663"/>
    </source>
</evidence>
<feature type="domain" description="PRONE" evidence="3">
    <location>
        <begin position="1"/>
        <end position="50"/>
    </location>
</feature>
<dbReference type="AlphaFoldDB" id="A0A452Z8T1"/>
<evidence type="ECO:0000313" key="5">
    <source>
        <dbReference type="Proteomes" id="UP000015105"/>
    </source>
</evidence>
<keyword evidence="1 2" id="KW-0344">Guanine-nucleotide releasing factor</keyword>
<keyword evidence="5" id="KW-1185">Reference proteome</keyword>
<dbReference type="Gene3D" id="1.20.58.2010">
    <property type="entry name" value="PRONE domain, subdomain 1"/>
    <property type="match status" value="1"/>
</dbReference>
<protein>
    <recommendedName>
        <fullName evidence="3">PRONE domain-containing protein</fullName>
    </recommendedName>
</protein>
<dbReference type="Proteomes" id="UP000015105">
    <property type="component" value="Chromosome 1D"/>
</dbReference>
<evidence type="ECO:0000259" key="3">
    <source>
        <dbReference type="PROSITE" id="PS51334"/>
    </source>
</evidence>
<reference evidence="5" key="1">
    <citation type="journal article" date="2014" name="Science">
        <title>Ancient hybridizations among the ancestral genomes of bread wheat.</title>
        <authorList>
            <consortium name="International Wheat Genome Sequencing Consortium,"/>
            <person name="Marcussen T."/>
            <person name="Sandve S.R."/>
            <person name="Heier L."/>
            <person name="Spannagl M."/>
            <person name="Pfeifer M."/>
            <person name="Jakobsen K.S."/>
            <person name="Wulff B.B."/>
            <person name="Steuernagel B."/>
            <person name="Mayer K.F."/>
            <person name="Olsen O.A."/>
        </authorList>
    </citation>
    <scope>NUCLEOTIDE SEQUENCE [LARGE SCALE GENOMIC DNA]</scope>
    <source>
        <strain evidence="5">cv. AL8/78</strain>
    </source>
</reference>
<dbReference type="InterPro" id="IPR038937">
    <property type="entry name" value="RopGEF"/>
</dbReference>
<dbReference type="PROSITE" id="PS51334">
    <property type="entry name" value="PRONE"/>
    <property type="match status" value="1"/>
</dbReference>
<dbReference type="Gramene" id="AET1Gv20674600.13">
    <property type="protein sequence ID" value="AET1Gv20674600.13"/>
    <property type="gene ID" value="AET1Gv20674600"/>
</dbReference>
<dbReference type="GO" id="GO:0005085">
    <property type="term" value="F:guanyl-nucleotide exchange factor activity"/>
    <property type="evidence" value="ECO:0007669"/>
    <property type="project" value="UniProtKB-UniRule"/>
</dbReference>
<name>A0A452Z8T1_AEGTS</name>
<sequence length="144" mass="15240">VTFYFDHQDVGKSILESYSRVMESLASNIIARIDDLLYVDELSKQADQKLPSGVADDGKIACKNKKAAAMAAVPASGTTYVTPSFSPAQLSSPSKIGRALLVDRRAHHGRAAKRSALADHGGGPEVKGMLVTSPVFDAPLGTEL</sequence>
<dbReference type="Pfam" id="PF03759">
    <property type="entry name" value="PRONE"/>
    <property type="match status" value="1"/>
</dbReference>
<reference evidence="4" key="5">
    <citation type="journal article" date="2021" name="G3 (Bethesda)">
        <title>Aegilops tauschii genome assembly Aet v5.0 features greater sequence contiguity and improved annotation.</title>
        <authorList>
            <person name="Wang L."/>
            <person name="Zhu T."/>
            <person name="Rodriguez J.C."/>
            <person name="Deal K.R."/>
            <person name="Dubcovsky J."/>
            <person name="McGuire P.E."/>
            <person name="Lux T."/>
            <person name="Spannagl M."/>
            <person name="Mayer K.F.X."/>
            <person name="Baldrich P."/>
            <person name="Meyers B.C."/>
            <person name="Huo N."/>
            <person name="Gu Y.Q."/>
            <person name="Zhou H."/>
            <person name="Devos K.M."/>
            <person name="Bennetzen J.L."/>
            <person name="Unver T."/>
            <person name="Budak H."/>
            <person name="Gulick P.J."/>
            <person name="Galiba G."/>
            <person name="Kalapos B."/>
            <person name="Nelson D.R."/>
            <person name="Li P."/>
            <person name="You F.M."/>
            <person name="Luo M.C."/>
            <person name="Dvorak J."/>
        </authorList>
    </citation>
    <scope>NUCLEOTIDE SEQUENCE [LARGE SCALE GENOMIC DNA]</scope>
    <source>
        <strain evidence="4">cv. AL8/78</strain>
    </source>
</reference>
<evidence type="ECO:0000313" key="4">
    <source>
        <dbReference type="EnsemblPlants" id="AET1Gv20674600.13"/>
    </source>
</evidence>
<organism evidence="4 5">
    <name type="scientific">Aegilops tauschii subsp. strangulata</name>
    <name type="common">Goatgrass</name>
    <dbReference type="NCBI Taxonomy" id="200361"/>
    <lineage>
        <taxon>Eukaryota</taxon>
        <taxon>Viridiplantae</taxon>
        <taxon>Streptophyta</taxon>
        <taxon>Embryophyta</taxon>
        <taxon>Tracheophyta</taxon>
        <taxon>Spermatophyta</taxon>
        <taxon>Magnoliopsida</taxon>
        <taxon>Liliopsida</taxon>
        <taxon>Poales</taxon>
        <taxon>Poaceae</taxon>
        <taxon>BOP clade</taxon>
        <taxon>Pooideae</taxon>
        <taxon>Triticodae</taxon>
        <taxon>Triticeae</taxon>
        <taxon>Triticinae</taxon>
        <taxon>Aegilops</taxon>
    </lineage>
</organism>
<dbReference type="EnsemblPlants" id="AET1Gv20674600.13">
    <property type="protein sequence ID" value="AET1Gv20674600.13"/>
    <property type="gene ID" value="AET1Gv20674600"/>
</dbReference>
<dbReference type="PANTHER" id="PTHR33101:SF74">
    <property type="entry name" value="OS05G0454200 PROTEIN"/>
    <property type="match status" value="1"/>
</dbReference>
<reference evidence="4" key="4">
    <citation type="submission" date="2019-03" db="UniProtKB">
        <authorList>
            <consortium name="EnsemblPlants"/>
        </authorList>
    </citation>
    <scope>IDENTIFICATION</scope>
</reference>
<reference evidence="4" key="3">
    <citation type="journal article" date="2017" name="Nature">
        <title>Genome sequence of the progenitor of the wheat D genome Aegilops tauschii.</title>
        <authorList>
            <person name="Luo M.C."/>
            <person name="Gu Y.Q."/>
            <person name="Puiu D."/>
            <person name="Wang H."/>
            <person name="Twardziok S.O."/>
            <person name="Deal K.R."/>
            <person name="Huo N."/>
            <person name="Zhu T."/>
            <person name="Wang L."/>
            <person name="Wang Y."/>
            <person name="McGuire P.E."/>
            <person name="Liu S."/>
            <person name="Long H."/>
            <person name="Ramasamy R.K."/>
            <person name="Rodriguez J.C."/>
            <person name="Van S.L."/>
            <person name="Yuan L."/>
            <person name="Wang Z."/>
            <person name="Xia Z."/>
            <person name="Xiao L."/>
            <person name="Anderson O.D."/>
            <person name="Ouyang S."/>
            <person name="Liang Y."/>
            <person name="Zimin A.V."/>
            <person name="Pertea G."/>
            <person name="Qi P."/>
            <person name="Bennetzen J.L."/>
            <person name="Dai X."/>
            <person name="Dawson M.W."/>
            <person name="Muller H.G."/>
            <person name="Kugler K."/>
            <person name="Rivarola-Duarte L."/>
            <person name="Spannagl M."/>
            <person name="Mayer K.F.X."/>
            <person name="Lu F.H."/>
            <person name="Bevan M.W."/>
            <person name="Leroy P."/>
            <person name="Li P."/>
            <person name="You F.M."/>
            <person name="Sun Q."/>
            <person name="Liu Z."/>
            <person name="Lyons E."/>
            <person name="Wicker T."/>
            <person name="Salzberg S.L."/>
            <person name="Devos K.M."/>
            <person name="Dvorak J."/>
        </authorList>
    </citation>
    <scope>NUCLEOTIDE SEQUENCE [LARGE SCALE GENOMIC DNA]</scope>
    <source>
        <strain evidence="4">cv. AL8/78</strain>
    </source>
</reference>
<dbReference type="InterPro" id="IPR005512">
    <property type="entry name" value="PRONE_dom"/>
</dbReference>
<reference evidence="5" key="2">
    <citation type="journal article" date="2017" name="Nat. Plants">
        <title>The Aegilops tauschii genome reveals multiple impacts of transposons.</title>
        <authorList>
            <person name="Zhao G."/>
            <person name="Zou C."/>
            <person name="Li K."/>
            <person name="Wang K."/>
            <person name="Li T."/>
            <person name="Gao L."/>
            <person name="Zhang X."/>
            <person name="Wang H."/>
            <person name="Yang Z."/>
            <person name="Liu X."/>
            <person name="Jiang W."/>
            <person name="Mao L."/>
            <person name="Kong X."/>
            <person name="Jiao Y."/>
            <person name="Jia J."/>
        </authorList>
    </citation>
    <scope>NUCLEOTIDE SEQUENCE [LARGE SCALE GENOMIC DNA]</scope>
    <source>
        <strain evidence="5">cv. AL8/78</strain>
    </source>
</reference>
<proteinExistence type="predicted"/>